<keyword evidence="3" id="KW-0648">Protein biosynthesis</keyword>
<dbReference type="InterPro" id="IPR027516">
    <property type="entry name" value="EIF3C"/>
</dbReference>
<comment type="caution">
    <text evidence="6">The sequence shown here is derived from an EMBL/GenBank/DDBJ whole genome shotgun (WGS) entry which is preliminary data.</text>
</comment>
<feature type="domain" description="Eukaryotic translation initiation factor 3 subunit C N-terminal" evidence="5">
    <location>
        <begin position="289"/>
        <end position="495"/>
    </location>
</feature>
<feature type="compositionally biased region" description="Acidic residues" evidence="4">
    <location>
        <begin position="69"/>
        <end position="85"/>
    </location>
</feature>
<protein>
    <recommendedName>
        <fullName evidence="5">Eukaryotic translation initiation factor 3 subunit C N-terminal domain-containing protein</fullName>
    </recommendedName>
</protein>
<dbReference type="GO" id="GO:0031369">
    <property type="term" value="F:translation initiation factor binding"/>
    <property type="evidence" value="ECO:0007669"/>
    <property type="project" value="InterPro"/>
</dbReference>
<evidence type="ECO:0000256" key="3">
    <source>
        <dbReference type="ARBA" id="ARBA00022917"/>
    </source>
</evidence>
<dbReference type="GO" id="GO:0005852">
    <property type="term" value="C:eukaryotic translation initiation factor 3 complex"/>
    <property type="evidence" value="ECO:0007669"/>
    <property type="project" value="InterPro"/>
</dbReference>
<keyword evidence="2" id="KW-0396">Initiation factor</keyword>
<gene>
    <name evidence="6" type="ORF">HANVADRAFT_47864</name>
</gene>
<dbReference type="PANTHER" id="PTHR13937">
    <property type="entry name" value="EUKARYOTIC TRANSLATION INITATION FACTOR 3, SUBUNIT 8 EIF3S8 -RELATED"/>
    <property type="match status" value="1"/>
</dbReference>
<evidence type="ECO:0000259" key="5">
    <source>
        <dbReference type="Pfam" id="PF05470"/>
    </source>
</evidence>
<feature type="compositionally biased region" description="Acidic residues" evidence="4">
    <location>
        <begin position="31"/>
        <end position="49"/>
    </location>
</feature>
<feature type="domain" description="Eukaryotic translation initiation factor 3 subunit C N-terminal" evidence="5">
    <location>
        <begin position="128"/>
        <end position="266"/>
    </location>
</feature>
<dbReference type="InterPro" id="IPR008905">
    <property type="entry name" value="EIF3C_N_dom"/>
</dbReference>
<dbReference type="EMBL" id="LXPE01000006">
    <property type="protein sequence ID" value="OBA27890.1"/>
    <property type="molecule type" value="Genomic_DNA"/>
</dbReference>
<evidence type="ECO:0000256" key="1">
    <source>
        <dbReference type="ARBA" id="ARBA00022490"/>
    </source>
</evidence>
<name>A0A1B7TGM8_9ASCO</name>
<dbReference type="GO" id="GO:0003743">
    <property type="term" value="F:translation initiation factor activity"/>
    <property type="evidence" value="ECO:0007669"/>
    <property type="project" value="UniProtKB-KW"/>
</dbReference>
<evidence type="ECO:0000313" key="7">
    <source>
        <dbReference type="Proteomes" id="UP000092321"/>
    </source>
</evidence>
<evidence type="ECO:0000313" key="6">
    <source>
        <dbReference type="EMBL" id="OBA27890.1"/>
    </source>
</evidence>
<keyword evidence="7" id="KW-1185">Reference proteome</keyword>
<feature type="compositionally biased region" description="Acidic residues" evidence="4">
    <location>
        <begin position="125"/>
        <end position="136"/>
    </location>
</feature>
<proteinExistence type="predicted"/>
<dbReference type="OrthoDB" id="29647at2759"/>
<dbReference type="AlphaFoldDB" id="A0A1B7TGM8"/>
<accession>A0A1B7TGM8</accession>
<feature type="compositionally biased region" description="Polar residues" evidence="4">
    <location>
        <begin position="110"/>
        <end position="122"/>
    </location>
</feature>
<dbReference type="GO" id="GO:0003723">
    <property type="term" value="F:RNA binding"/>
    <property type="evidence" value="ECO:0007669"/>
    <property type="project" value="InterPro"/>
</dbReference>
<dbReference type="Pfam" id="PF05470">
    <property type="entry name" value="eIF-3c_N"/>
    <property type="match status" value="2"/>
</dbReference>
<sequence>MNSSEEELFSQDSESEFEEEHTKNSTNYGLVDEDASSDEEDLSSDEDLSYSDSEASPSLSADAGKDESAELEGESEYDSDYDDDSDSKPYGPDWYKKPQFRKGPPAGYTAQANKFLKSNQAADSDFSDSDEDEDDDGSKNKVRSSREKLLVEFFRNSKKIDAAELTGEWEKLLEEYESTIKLLSKFQQQNNQAIPNIFVKILLQLEDAVNSYDEEHSVTKSKSNSKAYNSLKQRFKKNFREYQDYVNVFNLSKEELFYNESLLSEDAKFVIAEETKKEEELPQLASQSVKFFTTLNTVLEHKGKKNTDIHQQIETMVDVLENLASDSYEKILAYLNLIPLRFEATNNMAYQPLDQWRVSFNEIDALFQLLEDNIDEYIVSEVATRNDFLDDKESLFNPSSGKKEILGSIFAFVERLDSEFSKSLLHIDYKSMEYVDRLRNEQEIYNMILRTQLYLEKTLPKEKEGFFLSRVLILRLNHIYYKPNDLIETFENEAWDFLKTLSIEYTSRFQGGVRVLIGTIFISSILSFSVQFQT</sequence>
<organism evidence="6 7">
    <name type="scientific">Hanseniaspora valbyensis NRRL Y-1626</name>
    <dbReference type="NCBI Taxonomy" id="766949"/>
    <lineage>
        <taxon>Eukaryota</taxon>
        <taxon>Fungi</taxon>
        <taxon>Dikarya</taxon>
        <taxon>Ascomycota</taxon>
        <taxon>Saccharomycotina</taxon>
        <taxon>Saccharomycetes</taxon>
        <taxon>Saccharomycodales</taxon>
        <taxon>Saccharomycodaceae</taxon>
        <taxon>Hanseniaspora</taxon>
    </lineage>
</organism>
<keyword evidence="1" id="KW-0963">Cytoplasm</keyword>
<feature type="region of interest" description="Disordered" evidence="4">
    <location>
        <begin position="1"/>
        <end position="142"/>
    </location>
</feature>
<dbReference type="Proteomes" id="UP000092321">
    <property type="component" value="Unassembled WGS sequence"/>
</dbReference>
<dbReference type="PANTHER" id="PTHR13937:SF0">
    <property type="entry name" value="EUKARYOTIC TRANSLATION INITIATION FACTOR 3 SUBUNIT C-RELATED"/>
    <property type="match status" value="1"/>
</dbReference>
<evidence type="ECO:0000256" key="2">
    <source>
        <dbReference type="ARBA" id="ARBA00022540"/>
    </source>
</evidence>
<reference evidence="7" key="1">
    <citation type="journal article" date="2016" name="Proc. Natl. Acad. Sci. U.S.A.">
        <title>Comparative genomics of biotechnologically important yeasts.</title>
        <authorList>
            <person name="Riley R."/>
            <person name="Haridas S."/>
            <person name="Wolfe K.H."/>
            <person name="Lopes M.R."/>
            <person name="Hittinger C.T."/>
            <person name="Goeker M."/>
            <person name="Salamov A.A."/>
            <person name="Wisecaver J.H."/>
            <person name="Long T.M."/>
            <person name="Calvey C.H."/>
            <person name="Aerts A.L."/>
            <person name="Barry K.W."/>
            <person name="Choi C."/>
            <person name="Clum A."/>
            <person name="Coughlan A.Y."/>
            <person name="Deshpande S."/>
            <person name="Douglass A.P."/>
            <person name="Hanson S.J."/>
            <person name="Klenk H.-P."/>
            <person name="LaButti K.M."/>
            <person name="Lapidus A."/>
            <person name="Lindquist E.A."/>
            <person name="Lipzen A.M."/>
            <person name="Meier-Kolthoff J.P."/>
            <person name="Ohm R.A."/>
            <person name="Otillar R.P."/>
            <person name="Pangilinan J.L."/>
            <person name="Peng Y."/>
            <person name="Rokas A."/>
            <person name="Rosa C.A."/>
            <person name="Scheuner C."/>
            <person name="Sibirny A.A."/>
            <person name="Slot J.C."/>
            <person name="Stielow J.B."/>
            <person name="Sun H."/>
            <person name="Kurtzman C.P."/>
            <person name="Blackwell M."/>
            <person name="Grigoriev I.V."/>
            <person name="Jeffries T.W."/>
        </authorList>
    </citation>
    <scope>NUCLEOTIDE SEQUENCE [LARGE SCALE GENOMIC DNA]</scope>
    <source>
        <strain evidence="7">NRRL Y-1626</strain>
    </source>
</reference>
<feature type="compositionally biased region" description="Acidic residues" evidence="4">
    <location>
        <begin position="1"/>
        <end position="19"/>
    </location>
</feature>
<evidence type="ECO:0000256" key="4">
    <source>
        <dbReference type="SAM" id="MobiDB-lite"/>
    </source>
</evidence>